<accession>G9WT98</accession>
<evidence type="ECO:0000259" key="3">
    <source>
        <dbReference type="PROSITE" id="PS51740"/>
    </source>
</evidence>
<dbReference type="Proteomes" id="UP000003527">
    <property type="component" value="Unassembled WGS sequence"/>
</dbReference>
<proteinExistence type="predicted"/>
<dbReference type="GO" id="GO:0003677">
    <property type="term" value="F:DNA binding"/>
    <property type="evidence" value="ECO:0007669"/>
    <property type="project" value="UniProtKB-UniRule"/>
</dbReference>
<organism evidence="4 5">
    <name type="scientific">Oribacterium asaccharolyticum ACB7</name>
    <dbReference type="NCBI Taxonomy" id="796944"/>
    <lineage>
        <taxon>Bacteria</taxon>
        <taxon>Bacillati</taxon>
        <taxon>Bacillota</taxon>
        <taxon>Clostridia</taxon>
        <taxon>Lachnospirales</taxon>
        <taxon>Lachnospiraceae</taxon>
        <taxon>Oribacterium</taxon>
    </lineage>
</organism>
<name>G9WT98_9FIRM</name>
<evidence type="ECO:0000313" key="5">
    <source>
        <dbReference type="Proteomes" id="UP000003527"/>
    </source>
</evidence>
<dbReference type="PROSITE" id="PS51740">
    <property type="entry name" value="SPOVT_ABRB"/>
    <property type="match status" value="1"/>
</dbReference>
<dbReference type="HOGENOM" id="CLU_151805_0_0_9"/>
<dbReference type="SUPFAM" id="SSF89447">
    <property type="entry name" value="AbrB/MazE/MraZ-like"/>
    <property type="match status" value="1"/>
</dbReference>
<evidence type="ECO:0000256" key="1">
    <source>
        <dbReference type="PROSITE-ProRule" id="PRU01076"/>
    </source>
</evidence>
<dbReference type="RefSeq" id="WP_009536075.1">
    <property type="nucleotide sequence ID" value="NZ_JH414504.1"/>
</dbReference>
<reference evidence="4 5" key="1">
    <citation type="submission" date="2011-08" db="EMBL/GenBank/DDBJ databases">
        <title>The Genome Sequence of Oribacterium sp. ACB7.</title>
        <authorList>
            <consortium name="The Broad Institute Genome Sequencing Platform"/>
            <person name="Earl A."/>
            <person name="Ward D."/>
            <person name="Feldgarden M."/>
            <person name="Gevers D."/>
            <person name="Sizova M."/>
            <person name="Hazen A."/>
            <person name="Epstein S."/>
            <person name="Young S.K."/>
            <person name="Zeng Q."/>
            <person name="Gargeya S."/>
            <person name="Fitzgerald M."/>
            <person name="Haas B."/>
            <person name="Abouelleil A."/>
            <person name="Alvarado L."/>
            <person name="Arachchi H.M."/>
            <person name="Berlin A."/>
            <person name="Brown A."/>
            <person name="Chapman S.B."/>
            <person name="Chen Z."/>
            <person name="Dunbar C."/>
            <person name="Freedman E."/>
            <person name="Gearin G."/>
            <person name="Gellesch M."/>
            <person name="Goldberg J."/>
            <person name="Griggs A."/>
            <person name="Gujja S."/>
            <person name="Heiman D."/>
            <person name="Howarth C."/>
            <person name="Larson L."/>
            <person name="Lui A."/>
            <person name="MacDonald P.J.P."/>
            <person name="Montmayeur A."/>
            <person name="Murphy C."/>
            <person name="Neiman D."/>
            <person name="Pearson M."/>
            <person name="Priest M."/>
            <person name="Roberts A."/>
            <person name="Saif S."/>
            <person name="Shea T."/>
            <person name="Shenoy N."/>
            <person name="Sisk P."/>
            <person name="Stolte C."/>
            <person name="Sykes S."/>
            <person name="Wortman J."/>
            <person name="Nusbaum C."/>
            <person name="Birren B."/>
        </authorList>
    </citation>
    <scope>NUCLEOTIDE SEQUENCE [LARGE SCALE GENOMIC DNA]</scope>
    <source>
        <strain evidence="4 5">ACB7</strain>
    </source>
</reference>
<feature type="domain" description="SpoVT-AbrB" evidence="3">
    <location>
        <begin position="12"/>
        <end position="55"/>
    </location>
</feature>
<comment type="caution">
    <text evidence="4">The sequence shown here is derived from an EMBL/GenBank/DDBJ whole genome shotgun (WGS) entry which is preliminary data.</text>
</comment>
<dbReference type="PATRIC" id="fig|796944.3.peg.842"/>
<protein>
    <recommendedName>
        <fullName evidence="6">SpoVT-AbrB domain-containing protein</fullName>
    </recommendedName>
</protein>
<sequence>MKTIMDRKASEVKKLSISPKRQITIPQKFYTQLGFSRGAECEIRGKELILRPLQENGGEFAEEILSDLIKEGFSGEELLRAFRSRQKQIRPAVEEMLKEAKRVAEDKVPYYTMQEVFGERGEK</sequence>
<dbReference type="PROSITE" id="PS50030">
    <property type="entry name" value="UBA"/>
    <property type="match status" value="1"/>
</dbReference>
<keyword evidence="5" id="KW-1185">Reference proteome</keyword>
<dbReference type="InterPro" id="IPR037914">
    <property type="entry name" value="SpoVT-AbrB_sf"/>
</dbReference>
<dbReference type="EMBL" id="AFZD01000012">
    <property type="protein sequence ID" value="EHL12930.1"/>
    <property type="molecule type" value="Genomic_DNA"/>
</dbReference>
<gene>
    <name evidence="4" type="ORF">HMPREF9624_00132</name>
</gene>
<dbReference type="InterPro" id="IPR015940">
    <property type="entry name" value="UBA"/>
</dbReference>
<dbReference type="AlphaFoldDB" id="G9WT98"/>
<feature type="domain" description="UBA" evidence="2">
    <location>
        <begin position="59"/>
        <end position="99"/>
    </location>
</feature>
<dbReference type="InterPro" id="IPR007159">
    <property type="entry name" value="SpoVT-AbrB_dom"/>
</dbReference>
<evidence type="ECO:0008006" key="6">
    <source>
        <dbReference type="Google" id="ProtNLM"/>
    </source>
</evidence>
<evidence type="ECO:0000259" key="2">
    <source>
        <dbReference type="PROSITE" id="PS50030"/>
    </source>
</evidence>
<keyword evidence="1" id="KW-0238">DNA-binding</keyword>
<evidence type="ECO:0000313" key="4">
    <source>
        <dbReference type="EMBL" id="EHL12930.1"/>
    </source>
</evidence>